<evidence type="ECO:0000313" key="1">
    <source>
        <dbReference type="EMBL" id="KAJ8111724.1"/>
    </source>
</evidence>
<comment type="caution">
    <text evidence="1">The sequence shown here is derived from an EMBL/GenBank/DDBJ whole genome shotgun (WGS) entry which is preliminary data.</text>
</comment>
<keyword evidence="2" id="KW-1185">Reference proteome</keyword>
<proteinExistence type="predicted"/>
<reference evidence="1" key="1">
    <citation type="submission" date="2022-11" db="EMBL/GenBank/DDBJ databases">
        <title>Genome Sequence of Boeremia exigua.</title>
        <authorList>
            <person name="Buettner E."/>
        </authorList>
    </citation>
    <scope>NUCLEOTIDE SEQUENCE</scope>
    <source>
        <strain evidence="1">CU02</strain>
    </source>
</reference>
<evidence type="ECO:0000313" key="2">
    <source>
        <dbReference type="Proteomes" id="UP001153331"/>
    </source>
</evidence>
<dbReference type="EMBL" id="JAPHNI010000380">
    <property type="protein sequence ID" value="KAJ8111724.1"/>
    <property type="molecule type" value="Genomic_DNA"/>
</dbReference>
<name>A0ACC2I949_9PLEO</name>
<accession>A0ACC2I949</accession>
<dbReference type="Proteomes" id="UP001153331">
    <property type="component" value="Unassembled WGS sequence"/>
</dbReference>
<gene>
    <name evidence="1" type="ORF">OPT61_g5742</name>
</gene>
<organism evidence="1 2">
    <name type="scientific">Boeremia exigua</name>
    <dbReference type="NCBI Taxonomy" id="749465"/>
    <lineage>
        <taxon>Eukaryota</taxon>
        <taxon>Fungi</taxon>
        <taxon>Dikarya</taxon>
        <taxon>Ascomycota</taxon>
        <taxon>Pezizomycotina</taxon>
        <taxon>Dothideomycetes</taxon>
        <taxon>Pleosporomycetidae</taxon>
        <taxon>Pleosporales</taxon>
        <taxon>Pleosporineae</taxon>
        <taxon>Didymellaceae</taxon>
        <taxon>Boeremia</taxon>
    </lineage>
</organism>
<protein>
    <submittedName>
        <fullName evidence="1">Uncharacterized protein</fullName>
    </submittedName>
</protein>
<sequence>MQNCLGGRRDNVSMIAEDSEYAVRDGLIMVPRIYKDVPRNKLLMPEAPDWLASESIPEAPLFQEQRPLSLQVGIPGLLDTLAFDNDPHYKDALDADEVEIKPSAYGLNFRDVMVAMDELREPIMGVECAGIVTRVGSEAADQGFAVGDAVMALLLGPSFASRARISWHGVAHVPPGMSFNDAASLPLIFATAYVGLVEVARLRHGQSVLIHAAAGGVGQAAIKLAKDYLGAEVYVTVGSQEKRELLMREYNIPAERIFNSRDTSFAPAILAATGGVDVVLNSSAGTMLQASFDVLAPYGHFVEIGKRDVENNSLLAMGTFSRAVSFTSLDMLSFLRHRGPDAHRILNEIARLVGQGILGPVSPVTAYPMRQLSQAFRLVQTGKHVGKIVLSIAPDEQVKVLPQAATPKLRPDASYLIVGGVGGLGRSIAHWFADHGAVNLILLSRSAGDAQRMGSFATGLREAGCRVVAISCDVSSKEDLTRALEQCRIGENLPPIRGVVQGAMVLQDSILENMTLDDWQAAVKPKVAATWNLHTHFTQPGSLDFFVMLSSLSATLGWASQGNYAAGGSYQDGLARWRCSRGLPAVSLDLGMVKGVGYVSESRAVLDRVNKGGQSIALSDEDVTRALGAAILDPFAQPQILLGLNSGPGPHWDPANKSAMGRDARFLPLRYRQATNALSQGDVASGESGIVVKPLATQLKEAESNDEAGRLVGDAIAAKLADIFMIPLTEIDLAQSPARYGVDSLVAVELRNMLMLQAAADISIFNILQSASLASLVIDAVAMSAYVMKSTAVAV</sequence>